<accession>A0ABQ7CEY6</accession>
<gene>
    <name evidence="1" type="ORF">DY000_02003297</name>
</gene>
<proteinExistence type="predicted"/>
<dbReference type="Proteomes" id="UP000266723">
    <property type="component" value="Unassembled WGS sequence"/>
</dbReference>
<evidence type="ECO:0000313" key="2">
    <source>
        <dbReference type="Proteomes" id="UP000266723"/>
    </source>
</evidence>
<dbReference type="EMBL" id="QGKV02000832">
    <property type="protein sequence ID" value="KAF3550241.1"/>
    <property type="molecule type" value="Genomic_DNA"/>
</dbReference>
<sequence>MRVVMVTPPLAQSFGSVYDGNSGGGIITSWMKGDLLGRGSFGSVYEGISG</sequence>
<name>A0ABQ7CEY6_BRACR</name>
<evidence type="ECO:0008006" key="3">
    <source>
        <dbReference type="Google" id="ProtNLM"/>
    </source>
</evidence>
<evidence type="ECO:0000313" key="1">
    <source>
        <dbReference type="EMBL" id="KAF3550241.1"/>
    </source>
</evidence>
<keyword evidence="2" id="KW-1185">Reference proteome</keyword>
<reference evidence="1 2" key="1">
    <citation type="journal article" date="2020" name="BMC Genomics">
        <title>Intraspecific diversification of the crop wild relative Brassica cretica Lam. using demographic model selection.</title>
        <authorList>
            <person name="Kioukis A."/>
            <person name="Michalopoulou V.A."/>
            <person name="Briers L."/>
            <person name="Pirintsos S."/>
            <person name="Studholme D.J."/>
            <person name="Pavlidis P."/>
            <person name="Sarris P.F."/>
        </authorList>
    </citation>
    <scope>NUCLEOTIDE SEQUENCE [LARGE SCALE GENOMIC DNA]</scope>
    <source>
        <strain evidence="2">cv. PFS-1207/04</strain>
    </source>
</reference>
<comment type="caution">
    <text evidence="1">The sequence shown here is derived from an EMBL/GenBank/DDBJ whole genome shotgun (WGS) entry which is preliminary data.</text>
</comment>
<organism evidence="1 2">
    <name type="scientific">Brassica cretica</name>
    <name type="common">Mustard</name>
    <dbReference type="NCBI Taxonomy" id="69181"/>
    <lineage>
        <taxon>Eukaryota</taxon>
        <taxon>Viridiplantae</taxon>
        <taxon>Streptophyta</taxon>
        <taxon>Embryophyta</taxon>
        <taxon>Tracheophyta</taxon>
        <taxon>Spermatophyta</taxon>
        <taxon>Magnoliopsida</taxon>
        <taxon>eudicotyledons</taxon>
        <taxon>Gunneridae</taxon>
        <taxon>Pentapetalae</taxon>
        <taxon>rosids</taxon>
        <taxon>malvids</taxon>
        <taxon>Brassicales</taxon>
        <taxon>Brassicaceae</taxon>
        <taxon>Brassiceae</taxon>
        <taxon>Brassica</taxon>
    </lineage>
</organism>
<protein>
    <recommendedName>
        <fullName evidence="3">Protein kinase domain-containing protein</fullName>
    </recommendedName>
</protein>